<evidence type="ECO:0000256" key="12">
    <source>
        <dbReference type="ARBA" id="ARBA00022989"/>
    </source>
</evidence>
<gene>
    <name evidence="18" type="ORF">F5I99_05595</name>
</gene>
<dbReference type="Pfam" id="PF00672">
    <property type="entry name" value="HAMP"/>
    <property type="match status" value="1"/>
</dbReference>
<keyword evidence="9" id="KW-0547">Nucleotide-binding</keyword>
<keyword evidence="19" id="KW-1185">Reference proteome</keyword>
<evidence type="ECO:0000256" key="4">
    <source>
        <dbReference type="ARBA" id="ARBA00022475"/>
    </source>
</evidence>
<keyword evidence="10" id="KW-0418">Kinase</keyword>
<evidence type="ECO:0000256" key="13">
    <source>
        <dbReference type="ARBA" id="ARBA00023012"/>
    </source>
</evidence>
<dbReference type="Gene3D" id="1.10.287.130">
    <property type="match status" value="1"/>
</dbReference>
<keyword evidence="4" id="KW-1003">Cell membrane</keyword>
<dbReference type="SUPFAM" id="SSF47384">
    <property type="entry name" value="Homodimeric domain of signal transducing histidine kinase"/>
    <property type="match status" value="1"/>
</dbReference>
<dbReference type="PRINTS" id="PR00344">
    <property type="entry name" value="BCTRLSENSOR"/>
</dbReference>
<evidence type="ECO:0000256" key="14">
    <source>
        <dbReference type="ARBA" id="ARBA00023136"/>
    </source>
</evidence>
<evidence type="ECO:0000256" key="7">
    <source>
        <dbReference type="ARBA" id="ARBA00022679"/>
    </source>
</evidence>
<keyword evidence="13" id="KW-0902">Two-component regulatory system</keyword>
<dbReference type="GO" id="GO:0005886">
    <property type="term" value="C:plasma membrane"/>
    <property type="evidence" value="ECO:0007669"/>
    <property type="project" value="UniProtKB-SubCell"/>
</dbReference>
<proteinExistence type="predicted"/>
<dbReference type="PANTHER" id="PTHR44936">
    <property type="entry name" value="SENSOR PROTEIN CREC"/>
    <property type="match status" value="1"/>
</dbReference>
<dbReference type="InterPro" id="IPR050980">
    <property type="entry name" value="2C_sensor_his_kinase"/>
</dbReference>
<dbReference type="Proteomes" id="UP000325606">
    <property type="component" value="Chromosome"/>
</dbReference>
<keyword evidence="8 15" id="KW-0812">Transmembrane</keyword>
<dbReference type="PANTHER" id="PTHR44936:SF5">
    <property type="entry name" value="SENSOR HISTIDINE KINASE ENVZ"/>
    <property type="match status" value="1"/>
</dbReference>
<evidence type="ECO:0000313" key="19">
    <source>
        <dbReference type="Proteomes" id="UP000325606"/>
    </source>
</evidence>
<evidence type="ECO:0000256" key="3">
    <source>
        <dbReference type="ARBA" id="ARBA00012438"/>
    </source>
</evidence>
<keyword evidence="7" id="KW-0808">Transferase</keyword>
<dbReference type="SMART" id="SM00388">
    <property type="entry name" value="HisKA"/>
    <property type="match status" value="1"/>
</dbReference>
<accession>A0A5J6LBP8</accession>
<keyword evidence="14 15" id="KW-0472">Membrane</keyword>
<dbReference type="Pfam" id="PF00512">
    <property type="entry name" value="HisKA"/>
    <property type="match status" value="1"/>
</dbReference>
<dbReference type="GO" id="GO:0000155">
    <property type="term" value="F:phosphorelay sensor kinase activity"/>
    <property type="evidence" value="ECO:0007669"/>
    <property type="project" value="InterPro"/>
</dbReference>
<keyword evidence="12 15" id="KW-1133">Transmembrane helix</keyword>
<keyword evidence="6" id="KW-0597">Phosphoprotein</keyword>
<dbReference type="RefSeq" id="WP_151054043.1">
    <property type="nucleotide sequence ID" value="NZ_CP044222.1"/>
</dbReference>
<dbReference type="KEGG" id="nik:F5I99_05595"/>
<name>A0A5J6LBP8_9GAMM</name>
<keyword evidence="11" id="KW-0067">ATP-binding</keyword>
<evidence type="ECO:0000256" key="6">
    <source>
        <dbReference type="ARBA" id="ARBA00022553"/>
    </source>
</evidence>
<dbReference type="EC" id="2.7.13.3" evidence="3"/>
<dbReference type="InterPro" id="IPR003661">
    <property type="entry name" value="HisK_dim/P_dom"/>
</dbReference>
<dbReference type="PROSITE" id="PS50109">
    <property type="entry name" value="HIS_KIN"/>
    <property type="match status" value="1"/>
</dbReference>
<keyword evidence="5" id="KW-0997">Cell inner membrane</keyword>
<evidence type="ECO:0000256" key="2">
    <source>
        <dbReference type="ARBA" id="ARBA00004429"/>
    </source>
</evidence>
<dbReference type="EMBL" id="CP044222">
    <property type="protein sequence ID" value="QEW06007.1"/>
    <property type="molecule type" value="Genomic_DNA"/>
</dbReference>
<protein>
    <recommendedName>
        <fullName evidence="3">histidine kinase</fullName>
        <ecNumber evidence="3">2.7.13.3</ecNumber>
    </recommendedName>
</protein>
<dbReference type="CDD" id="cd00082">
    <property type="entry name" value="HisKA"/>
    <property type="match status" value="1"/>
</dbReference>
<evidence type="ECO:0000259" key="17">
    <source>
        <dbReference type="PROSITE" id="PS50885"/>
    </source>
</evidence>
<evidence type="ECO:0000256" key="11">
    <source>
        <dbReference type="ARBA" id="ARBA00022840"/>
    </source>
</evidence>
<evidence type="ECO:0000259" key="16">
    <source>
        <dbReference type="PROSITE" id="PS50109"/>
    </source>
</evidence>
<dbReference type="SUPFAM" id="SSF55874">
    <property type="entry name" value="ATPase domain of HSP90 chaperone/DNA topoisomerase II/histidine kinase"/>
    <property type="match status" value="1"/>
</dbReference>
<evidence type="ECO:0000256" key="8">
    <source>
        <dbReference type="ARBA" id="ARBA00022692"/>
    </source>
</evidence>
<dbReference type="SMART" id="SM00304">
    <property type="entry name" value="HAMP"/>
    <property type="match status" value="1"/>
</dbReference>
<dbReference type="AlphaFoldDB" id="A0A5J6LBP8"/>
<organism evidence="18 19">
    <name type="scientific">Nitrincola iocasae</name>
    <dbReference type="NCBI Taxonomy" id="2614693"/>
    <lineage>
        <taxon>Bacteria</taxon>
        <taxon>Pseudomonadati</taxon>
        <taxon>Pseudomonadota</taxon>
        <taxon>Gammaproteobacteria</taxon>
        <taxon>Oceanospirillales</taxon>
        <taxon>Oceanospirillaceae</taxon>
        <taxon>Nitrincola</taxon>
    </lineage>
</organism>
<evidence type="ECO:0000256" key="9">
    <source>
        <dbReference type="ARBA" id="ARBA00022741"/>
    </source>
</evidence>
<feature type="domain" description="HAMP" evidence="17">
    <location>
        <begin position="188"/>
        <end position="240"/>
    </location>
</feature>
<dbReference type="InterPro" id="IPR036890">
    <property type="entry name" value="HATPase_C_sf"/>
</dbReference>
<feature type="domain" description="Histidine kinase" evidence="16">
    <location>
        <begin position="248"/>
        <end position="447"/>
    </location>
</feature>
<dbReference type="InterPro" id="IPR036097">
    <property type="entry name" value="HisK_dim/P_sf"/>
</dbReference>
<dbReference type="InterPro" id="IPR003594">
    <property type="entry name" value="HATPase_dom"/>
</dbReference>
<dbReference type="InterPro" id="IPR003660">
    <property type="entry name" value="HAMP_dom"/>
</dbReference>
<dbReference type="SMART" id="SM00387">
    <property type="entry name" value="HATPase_c"/>
    <property type="match status" value="1"/>
</dbReference>
<dbReference type="PROSITE" id="PS50885">
    <property type="entry name" value="HAMP"/>
    <property type="match status" value="1"/>
</dbReference>
<evidence type="ECO:0000313" key="18">
    <source>
        <dbReference type="EMBL" id="QEW06007.1"/>
    </source>
</evidence>
<dbReference type="InterPro" id="IPR004358">
    <property type="entry name" value="Sig_transdc_His_kin-like_C"/>
</dbReference>
<sequence length="448" mass="49538">MRLLPSNLLGQLAVLIIVTFIIGQVINIALFADERGASIRAAQQTEVIKRAKAVANALDISPVESHDNILAAVNSDGIVFSLDASPLVMHHPSPLNLSENIRIDEITISPHDGQLVVPPPTLAWIHDRMRVAGIAPVEFRISIAVKESQWLNGAARFQTPKLQTPPVIIGATLLSLTLLMLALWLGIRRITKPLTELANAADQFNLDGVIPDMPTHGPNEVKRLTETLSNMHQRLNKMMSDRMRMLAALGHDLRSPITALRLRAELVDDDENRERIISTLDEMQEMVESTIAYARGIATDQPMEETNLVQLLKELADEVSEAGPKIEVLTDTTIIFPLRRNPLRRAFRNLFENAQRYGQGASVTVRHNDQSVEIAIEDSGPGIPEEDLLRVFDPFTRLEASRSRETGGIGLGLPIALGIIRAHHGDIMLENKEDGGLLVNVYLRTKTH</sequence>
<evidence type="ECO:0000256" key="5">
    <source>
        <dbReference type="ARBA" id="ARBA00022519"/>
    </source>
</evidence>
<evidence type="ECO:0000256" key="15">
    <source>
        <dbReference type="SAM" id="Phobius"/>
    </source>
</evidence>
<comment type="catalytic activity">
    <reaction evidence="1">
        <text>ATP + protein L-histidine = ADP + protein N-phospho-L-histidine.</text>
        <dbReference type="EC" id="2.7.13.3"/>
    </reaction>
</comment>
<dbReference type="InterPro" id="IPR005467">
    <property type="entry name" value="His_kinase_dom"/>
</dbReference>
<comment type="subcellular location">
    <subcellularLocation>
        <location evidence="2">Cell inner membrane</location>
        <topology evidence="2">Multi-pass membrane protein</topology>
    </subcellularLocation>
</comment>
<evidence type="ECO:0000256" key="1">
    <source>
        <dbReference type="ARBA" id="ARBA00000085"/>
    </source>
</evidence>
<feature type="transmembrane region" description="Helical" evidence="15">
    <location>
        <begin position="166"/>
        <end position="187"/>
    </location>
</feature>
<evidence type="ECO:0000256" key="10">
    <source>
        <dbReference type="ARBA" id="ARBA00022777"/>
    </source>
</evidence>
<dbReference type="Gene3D" id="3.30.565.10">
    <property type="entry name" value="Histidine kinase-like ATPase, C-terminal domain"/>
    <property type="match status" value="1"/>
</dbReference>
<dbReference type="GO" id="GO:0005524">
    <property type="term" value="F:ATP binding"/>
    <property type="evidence" value="ECO:0007669"/>
    <property type="project" value="UniProtKB-KW"/>
</dbReference>
<feature type="transmembrane region" description="Helical" evidence="15">
    <location>
        <begin position="12"/>
        <end position="32"/>
    </location>
</feature>
<dbReference type="Pfam" id="PF02518">
    <property type="entry name" value="HATPase_c"/>
    <property type="match status" value="1"/>
</dbReference>
<reference evidence="18 19" key="1">
    <citation type="submission" date="2019-09" db="EMBL/GenBank/DDBJ databases">
        <title>Nitrincola iocasae sp. nov., a bacterium isolated from the sediment collected at a cold seep field in South China Sea.</title>
        <authorList>
            <person name="Zhang H."/>
            <person name="Wang H."/>
            <person name="Li C."/>
        </authorList>
    </citation>
    <scope>NUCLEOTIDE SEQUENCE [LARGE SCALE GENOMIC DNA]</scope>
    <source>
        <strain evidence="18 19">KXZD1103</strain>
    </source>
</reference>